<reference evidence="1" key="1">
    <citation type="journal article" date="2020" name="Nature">
        <title>Giant virus diversity and host interactions through global metagenomics.</title>
        <authorList>
            <person name="Schulz F."/>
            <person name="Roux S."/>
            <person name="Paez-Espino D."/>
            <person name="Jungbluth S."/>
            <person name="Walsh D.A."/>
            <person name="Denef V.J."/>
            <person name="McMahon K.D."/>
            <person name="Konstantinidis K.T."/>
            <person name="Eloe-Fadrosh E.A."/>
            <person name="Kyrpides N.C."/>
            <person name="Woyke T."/>
        </authorList>
    </citation>
    <scope>NUCLEOTIDE SEQUENCE</scope>
    <source>
        <strain evidence="1">GVMAG-M-3300023174-107</strain>
    </source>
</reference>
<accession>A0A6C0D2G0</accession>
<proteinExistence type="predicted"/>
<dbReference type="AlphaFoldDB" id="A0A6C0D2G0"/>
<organism evidence="1">
    <name type="scientific">viral metagenome</name>
    <dbReference type="NCBI Taxonomy" id="1070528"/>
    <lineage>
        <taxon>unclassified sequences</taxon>
        <taxon>metagenomes</taxon>
        <taxon>organismal metagenomes</taxon>
    </lineage>
</organism>
<evidence type="ECO:0000313" key="1">
    <source>
        <dbReference type="EMBL" id="QHT10622.1"/>
    </source>
</evidence>
<sequence length="281" mass="33552">MYVISFHVIFNENANILAKRLNIPYVVDFVPKENDLIIVFGAHDQAINLFGLQEHIKFKCIIIQSEQYESNIFDNKYYIELLRNNYILDWSKYNVERFKKKMDMKVYSFYYYDFFILENPFENRQIDFFFCGAHSPEREFKLNQFKANNPGYVCEFDFSGNHMTFNDLNQKLINVKYVINLPYYKNNSLEVHRINKALACGCQVITISSSDTYLNEKYKDYVHFVNDLNDFCPLLEMMPKKDYKQFMKSYGESQILHNISSIQNIEKIHQERSTLVVSKPM</sequence>
<dbReference type="EMBL" id="MN739523">
    <property type="protein sequence ID" value="QHT10622.1"/>
    <property type="molecule type" value="Genomic_DNA"/>
</dbReference>
<evidence type="ECO:0008006" key="2">
    <source>
        <dbReference type="Google" id="ProtNLM"/>
    </source>
</evidence>
<protein>
    <recommendedName>
        <fullName evidence="2">Glycosyl transferase family 1 domain-containing protein</fullName>
    </recommendedName>
</protein>
<name>A0A6C0D2G0_9ZZZZ</name>